<dbReference type="OrthoDB" id="2617836at2759"/>
<dbReference type="HOGENOM" id="CLU_482305_0_0_1"/>
<evidence type="ECO:0000256" key="1">
    <source>
        <dbReference type="SAM" id="MobiDB-lite"/>
    </source>
</evidence>
<evidence type="ECO:0000313" key="3">
    <source>
        <dbReference type="Proteomes" id="UP000027195"/>
    </source>
</evidence>
<dbReference type="EMBL" id="KL198175">
    <property type="protein sequence ID" value="KDQ05891.1"/>
    <property type="molecule type" value="Genomic_DNA"/>
</dbReference>
<name>A0A067M2V4_BOTB1</name>
<gene>
    <name evidence="2" type="ORF">BOTBODRAFT_49657</name>
</gene>
<protein>
    <submittedName>
        <fullName evidence="2">Uncharacterized protein</fullName>
    </submittedName>
</protein>
<evidence type="ECO:0000313" key="2">
    <source>
        <dbReference type="EMBL" id="KDQ05891.1"/>
    </source>
</evidence>
<dbReference type="InParanoid" id="A0A067M2V4"/>
<feature type="compositionally biased region" description="Basic residues" evidence="1">
    <location>
        <begin position="56"/>
        <end position="67"/>
    </location>
</feature>
<feature type="region of interest" description="Disordered" evidence="1">
    <location>
        <begin position="21"/>
        <end position="150"/>
    </location>
</feature>
<accession>A0A067M2V4</accession>
<proteinExistence type="predicted"/>
<keyword evidence="3" id="KW-1185">Reference proteome</keyword>
<feature type="compositionally biased region" description="Low complexity" evidence="1">
    <location>
        <begin position="76"/>
        <end position="89"/>
    </location>
</feature>
<dbReference type="Proteomes" id="UP000027195">
    <property type="component" value="Unassembled WGS sequence"/>
</dbReference>
<feature type="compositionally biased region" description="Low complexity" evidence="1">
    <location>
        <begin position="122"/>
        <end position="139"/>
    </location>
</feature>
<feature type="compositionally biased region" description="Polar residues" evidence="1">
    <location>
        <begin position="109"/>
        <end position="118"/>
    </location>
</feature>
<dbReference type="AlphaFoldDB" id="A0A067M2V4"/>
<reference evidence="3" key="1">
    <citation type="journal article" date="2014" name="Proc. Natl. Acad. Sci. U.S.A.">
        <title>Extensive sampling of basidiomycete genomes demonstrates inadequacy of the white-rot/brown-rot paradigm for wood decay fungi.</title>
        <authorList>
            <person name="Riley R."/>
            <person name="Salamov A.A."/>
            <person name="Brown D.W."/>
            <person name="Nagy L.G."/>
            <person name="Floudas D."/>
            <person name="Held B.W."/>
            <person name="Levasseur A."/>
            <person name="Lombard V."/>
            <person name="Morin E."/>
            <person name="Otillar R."/>
            <person name="Lindquist E.A."/>
            <person name="Sun H."/>
            <person name="LaButti K.M."/>
            <person name="Schmutz J."/>
            <person name="Jabbour D."/>
            <person name="Luo H."/>
            <person name="Baker S.E."/>
            <person name="Pisabarro A.G."/>
            <person name="Walton J.D."/>
            <person name="Blanchette R.A."/>
            <person name="Henrissat B."/>
            <person name="Martin F."/>
            <person name="Cullen D."/>
            <person name="Hibbett D.S."/>
            <person name="Grigoriev I.V."/>
        </authorList>
    </citation>
    <scope>NUCLEOTIDE SEQUENCE [LARGE SCALE GENOMIC DNA]</scope>
    <source>
        <strain evidence="3">FD-172 SS1</strain>
    </source>
</reference>
<organism evidence="2 3">
    <name type="scientific">Botryobasidium botryosum (strain FD-172 SS1)</name>
    <dbReference type="NCBI Taxonomy" id="930990"/>
    <lineage>
        <taxon>Eukaryota</taxon>
        <taxon>Fungi</taxon>
        <taxon>Dikarya</taxon>
        <taxon>Basidiomycota</taxon>
        <taxon>Agaricomycotina</taxon>
        <taxon>Agaricomycetes</taxon>
        <taxon>Cantharellales</taxon>
        <taxon>Botryobasidiaceae</taxon>
        <taxon>Botryobasidium</taxon>
    </lineage>
</organism>
<feature type="compositionally biased region" description="Polar residues" evidence="1">
    <location>
        <begin position="26"/>
        <end position="43"/>
    </location>
</feature>
<sequence length="629" mass="69724">MPVFKGGALIAYCGLMGKKKPGLAVQTRSMTKSTTSNLSSALGNTPGKREASASPRKSRKRRAKKRKLSESPGAPISPSTPMSPSTPTFPNVPTPSGAPEASNVPKATGVSQPINVPKSTDALPSALATPLPPSSSLSRRSSHGYLLDGETKKNTRPAIIEGIVEDRQSLKPQLKPLNSKWKYPLKDSFRRILTGWSNGADEDMLLLASPVLFWNKTLRAALEHHKCKSKGNMDCLAAIIARADEGRSIDTCQQYLDAFLSYIHNEAGEDERLSALLQERAKVLGEVRASHEVGRTARQQEIWIGFQRIPAREEMSLTGKVLVESNRCWEECEEQGWEVERVNNYWRIEAPGADSKRMWAFNFWRKNGPNDNEPSEAKTFGKLIYNAENYRRAFGEQELVRKAVEYAAEHRQPLVRVSNAQGTMVKAPLGIHATNGIAHTPEPLDEELKGMLREYRPGLISLYSVRQLQLLNTAISLSICAASNLLNEFGIPTGSSYASFAYCALSHKDKGDRTKTMGMVTERPPKVVQRCLVLFNLLTKPAQISRDEANFVYVSYRLVIESAPGMLWWWDGADCLHGTTWSRVMIEKGKTKKGFSWPKLAKNAPEQGQWTMVDVVTSCLLAAAKRAEV</sequence>